<sequence length="142" mass="15444">MKAVIPGERRKRYAISMQRDLGFTIFLSLTACAARIADLAIPSTRTIAQIESGHQLLADLTVVGAYADPDELNAESRVRVRNATCRATDRAAANCKYEASRCLANETDIDGDGWCARTSKFLKVDGQPGLGEVVVNGWALDR</sequence>
<dbReference type="PROSITE" id="PS51257">
    <property type="entry name" value="PROKAR_LIPOPROTEIN"/>
    <property type="match status" value="1"/>
</dbReference>
<accession>A0ABX6T2D1</accession>
<gene>
    <name evidence="1" type="ORF">H9L15_05370</name>
</gene>
<protein>
    <recommendedName>
        <fullName evidence="3">Lipoprotein</fullName>
    </recommendedName>
</protein>
<dbReference type="RefSeq" id="WP_187715438.1">
    <property type="nucleotide sequence ID" value="NZ_CP060780.1"/>
</dbReference>
<dbReference type="EMBL" id="CP060780">
    <property type="protein sequence ID" value="QNP44016.1"/>
    <property type="molecule type" value="Genomic_DNA"/>
</dbReference>
<evidence type="ECO:0000313" key="2">
    <source>
        <dbReference type="Proteomes" id="UP000516134"/>
    </source>
</evidence>
<reference evidence="1 2" key="1">
    <citation type="submission" date="2020-08" db="EMBL/GenBank/DDBJ databases">
        <title>Genome sequence of Sphingomonas daechungensis KACC 18115T.</title>
        <authorList>
            <person name="Hyun D.-W."/>
            <person name="Bae J.-W."/>
        </authorList>
    </citation>
    <scope>NUCLEOTIDE SEQUENCE [LARGE SCALE GENOMIC DNA]</scope>
    <source>
        <strain evidence="1 2">KACC 18115</strain>
    </source>
</reference>
<dbReference type="Proteomes" id="UP000516134">
    <property type="component" value="Chromosome"/>
</dbReference>
<evidence type="ECO:0008006" key="3">
    <source>
        <dbReference type="Google" id="ProtNLM"/>
    </source>
</evidence>
<organism evidence="1 2">
    <name type="scientific">Sphingomonas daechungensis</name>
    <dbReference type="NCBI Taxonomy" id="1176646"/>
    <lineage>
        <taxon>Bacteria</taxon>
        <taxon>Pseudomonadati</taxon>
        <taxon>Pseudomonadota</taxon>
        <taxon>Alphaproteobacteria</taxon>
        <taxon>Sphingomonadales</taxon>
        <taxon>Sphingomonadaceae</taxon>
        <taxon>Sphingomonas</taxon>
    </lineage>
</organism>
<evidence type="ECO:0000313" key="1">
    <source>
        <dbReference type="EMBL" id="QNP44016.1"/>
    </source>
</evidence>
<name>A0ABX6T2D1_9SPHN</name>
<proteinExistence type="predicted"/>
<keyword evidence="2" id="KW-1185">Reference proteome</keyword>